<evidence type="ECO:0000313" key="2">
    <source>
        <dbReference type="Proteomes" id="UP000292402"/>
    </source>
</evidence>
<accession>A0A4Q4M6Z4</accession>
<proteinExistence type="predicted"/>
<evidence type="ECO:0000313" key="1">
    <source>
        <dbReference type="EMBL" id="RYN44923.1"/>
    </source>
</evidence>
<comment type="caution">
    <text evidence="1">The sequence shown here is derived from an EMBL/GenBank/DDBJ whole genome shotgun (WGS) entry which is preliminary data.</text>
</comment>
<sequence length="143" mass="15992">MTSFVRHFQAAFDDVLTHDLQEFDVSEGFTHIVRKNQSEAAKYVISLVRLIDWDSTSVEPLDVYVETIGIDIIKTGGIKEMQIVSTGLAVRQALNQGIKTFVTDDALAFNVFAHGLVLVLEEGGLLAKHVLMRRKQATLWAYV</sequence>
<dbReference type="AlphaFoldDB" id="A0A4Q4M6Z4"/>
<dbReference type="EMBL" id="PDXA01000038">
    <property type="protein sequence ID" value="RYN44923.1"/>
    <property type="molecule type" value="Genomic_DNA"/>
</dbReference>
<name>A0A4Q4M6Z4_9PLEO</name>
<protein>
    <submittedName>
        <fullName evidence="1">Uncharacterized protein</fullName>
    </submittedName>
</protein>
<gene>
    <name evidence="1" type="ORF">AA0114_g9607</name>
</gene>
<organism evidence="1 2">
    <name type="scientific">Alternaria tenuissima</name>
    <dbReference type="NCBI Taxonomy" id="119927"/>
    <lineage>
        <taxon>Eukaryota</taxon>
        <taxon>Fungi</taxon>
        <taxon>Dikarya</taxon>
        <taxon>Ascomycota</taxon>
        <taxon>Pezizomycotina</taxon>
        <taxon>Dothideomycetes</taxon>
        <taxon>Pleosporomycetidae</taxon>
        <taxon>Pleosporales</taxon>
        <taxon>Pleosporineae</taxon>
        <taxon>Pleosporaceae</taxon>
        <taxon>Alternaria</taxon>
        <taxon>Alternaria sect. Alternaria</taxon>
        <taxon>Alternaria alternata complex</taxon>
    </lineage>
</organism>
<dbReference type="Proteomes" id="UP000292402">
    <property type="component" value="Unassembled WGS sequence"/>
</dbReference>
<reference evidence="2" key="1">
    <citation type="journal article" date="2019" name="bioRxiv">
        <title>Genomics, evolutionary history and diagnostics of the Alternaria alternata species group including apple and Asian pear pathotypes.</title>
        <authorList>
            <person name="Armitage A.D."/>
            <person name="Cockerton H.M."/>
            <person name="Sreenivasaprasad S."/>
            <person name="Woodhall J.W."/>
            <person name="Lane C.R."/>
            <person name="Harrison R.J."/>
            <person name="Clarkson J.P."/>
        </authorList>
    </citation>
    <scope>NUCLEOTIDE SEQUENCE [LARGE SCALE GENOMIC DNA]</scope>
    <source>
        <strain evidence="2">FERA 1082</strain>
    </source>
</reference>